<dbReference type="SUPFAM" id="SSF52540">
    <property type="entry name" value="P-loop containing nucleoside triphosphate hydrolases"/>
    <property type="match status" value="1"/>
</dbReference>
<keyword evidence="4" id="KW-1185">Reference proteome</keyword>
<dbReference type="Proteomes" id="UP000004198">
    <property type="component" value="Unassembled WGS sequence"/>
</dbReference>
<dbReference type="RefSeq" id="WP_007063124.1">
    <property type="nucleotide sequence ID" value="NZ_ACVI01000097.1"/>
</dbReference>
<proteinExistence type="predicted"/>
<evidence type="ECO:0000256" key="1">
    <source>
        <dbReference type="ARBA" id="ARBA00022448"/>
    </source>
</evidence>
<evidence type="ECO:0000313" key="4">
    <source>
        <dbReference type="Proteomes" id="UP000004198"/>
    </source>
</evidence>
<dbReference type="InterPro" id="IPR050153">
    <property type="entry name" value="Metal_Ion_Import_ABC"/>
</dbReference>
<dbReference type="InterPro" id="IPR003439">
    <property type="entry name" value="ABC_transporter-like_ATP-bd"/>
</dbReference>
<dbReference type="AlphaFoldDB" id="C6PZM2"/>
<dbReference type="PANTHER" id="PTHR42734">
    <property type="entry name" value="METAL TRANSPORT SYSTEM ATP-BINDING PROTEIN TM_0124-RELATED"/>
    <property type="match status" value="1"/>
</dbReference>
<accession>C6PZM2</accession>
<protein>
    <submittedName>
        <fullName evidence="3">ABC-type cobalamin/Fe3+-siderophores transport systems ATPase components-like protein</fullName>
    </submittedName>
</protein>
<dbReference type="GO" id="GO:0016887">
    <property type="term" value="F:ATP hydrolysis activity"/>
    <property type="evidence" value="ECO:0007669"/>
    <property type="project" value="InterPro"/>
</dbReference>
<dbReference type="Gene3D" id="3.40.50.300">
    <property type="entry name" value="P-loop containing nucleotide triphosphate hydrolases"/>
    <property type="match status" value="1"/>
</dbReference>
<name>C6PZM2_9CLOT</name>
<dbReference type="Pfam" id="PF00005">
    <property type="entry name" value="ABC_tran"/>
    <property type="match status" value="1"/>
</dbReference>
<keyword evidence="1" id="KW-0813">Transport</keyword>
<sequence length="69" mass="7958">MEAIDFPEVKVHNLSCSFESNEVLHNININFEKNKFYSILGPNGSGKTTLLKKLGKTLESEEKNHFYRK</sequence>
<dbReference type="GO" id="GO:0005524">
    <property type="term" value="F:ATP binding"/>
    <property type="evidence" value="ECO:0007669"/>
    <property type="project" value="InterPro"/>
</dbReference>
<dbReference type="InterPro" id="IPR027417">
    <property type="entry name" value="P-loop_NTPase"/>
</dbReference>
<evidence type="ECO:0000259" key="2">
    <source>
        <dbReference type="Pfam" id="PF00005"/>
    </source>
</evidence>
<comment type="caution">
    <text evidence="3">The sequence shown here is derived from an EMBL/GenBank/DDBJ whole genome shotgun (WGS) entry which is preliminary data.</text>
</comment>
<feature type="domain" description="ABC transporter" evidence="2">
    <location>
        <begin position="24"/>
        <end position="60"/>
    </location>
</feature>
<evidence type="ECO:0000313" key="3">
    <source>
        <dbReference type="EMBL" id="EET85299.1"/>
    </source>
</evidence>
<organism evidence="3 4">
    <name type="scientific">Clostridium carboxidivorans P7</name>
    <dbReference type="NCBI Taxonomy" id="536227"/>
    <lineage>
        <taxon>Bacteria</taxon>
        <taxon>Bacillati</taxon>
        <taxon>Bacillota</taxon>
        <taxon>Clostridia</taxon>
        <taxon>Eubacteriales</taxon>
        <taxon>Clostridiaceae</taxon>
        <taxon>Clostridium</taxon>
    </lineage>
</organism>
<dbReference type="EMBL" id="ACVI01000097">
    <property type="protein sequence ID" value="EET85299.1"/>
    <property type="molecule type" value="Genomic_DNA"/>
</dbReference>
<reference evidence="3 4" key="1">
    <citation type="submission" date="2009-06" db="EMBL/GenBank/DDBJ databases">
        <title>The draft genome of Clostridium carboxidivorans P7.</title>
        <authorList>
            <consortium name="US DOE Joint Genome Institute (JGI-PGF)"/>
            <person name="Lucas S."/>
            <person name="Copeland A."/>
            <person name="Lapidus A."/>
            <person name="Glavina del Rio T."/>
            <person name="Tice H."/>
            <person name="Bruce D."/>
            <person name="Goodwin L."/>
            <person name="Pitluck S."/>
            <person name="Larimer F."/>
            <person name="Land M.L."/>
            <person name="Hauser L."/>
            <person name="Hemme C.L."/>
        </authorList>
    </citation>
    <scope>NUCLEOTIDE SEQUENCE [LARGE SCALE GENOMIC DNA]</scope>
    <source>
        <strain evidence="3 4">P7</strain>
    </source>
</reference>
<gene>
    <name evidence="3" type="ORF">CcarbDRAFT_4239</name>
</gene>